<feature type="domain" description="AB hydrolase-1" evidence="1">
    <location>
        <begin position="36"/>
        <end position="165"/>
    </location>
</feature>
<evidence type="ECO:0000313" key="3">
    <source>
        <dbReference type="Proteomes" id="UP000308549"/>
    </source>
</evidence>
<gene>
    <name evidence="2" type="ORF">B0A50_00213</name>
</gene>
<dbReference type="AlphaFoldDB" id="A0A4U0UFC1"/>
<dbReference type="GO" id="GO:0016020">
    <property type="term" value="C:membrane"/>
    <property type="evidence" value="ECO:0007669"/>
    <property type="project" value="TreeGrafter"/>
</dbReference>
<dbReference type="InterPro" id="IPR000073">
    <property type="entry name" value="AB_hydrolase_1"/>
</dbReference>
<dbReference type="InterPro" id="IPR029058">
    <property type="entry name" value="AB_hydrolase_fold"/>
</dbReference>
<evidence type="ECO:0000313" key="2">
    <source>
        <dbReference type="EMBL" id="TKA34233.1"/>
    </source>
</evidence>
<dbReference type="InterPro" id="IPR050266">
    <property type="entry name" value="AB_hydrolase_sf"/>
</dbReference>
<reference evidence="2 3" key="1">
    <citation type="submission" date="2017-03" db="EMBL/GenBank/DDBJ databases">
        <title>Genomes of endolithic fungi from Antarctica.</title>
        <authorList>
            <person name="Coleine C."/>
            <person name="Masonjones S."/>
            <person name="Stajich J.E."/>
        </authorList>
    </citation>
    <scope>NUCLEOTIDE SEQUENCE [LARGE SCALE GENOMIC DNA]</scope>
    <source>
        <strain evidence="2 3">CCFEE 6315</strain>
    </source>
</reference>
<dbReference type="PRINTS" id="PR00111">
    <property type="entry name" value="ABHYDROLASE"/>
</dbReference>
<dbReference type="EMBL" id="NAJL01000001">
    <property type="protein sequence ID" value="TKA34233.1"/>
    <property type="molecule type" value="Genomic_DNA"/>
</dbReference>
<name>A0A4U0UFC1_9PEZI</name>
<sequence length="285" mass="31197">MENASEAHVEIEGINYYTLLETPPSTITTTTNNPPPVVLLVHALMSNHHMWDATVRTLTTAGYTTLRYDHAGHHHTPPPHDPNRTYTLDDLTRHAHQLVKTRTNSPNLHAVIGCSIGGVIALRYATLFPKDLTRIISIAAPGLDPPPNAKTLWTDRIKQFQQDLDSGTDTLAHATIARWIPGDDPLDPPIRAQALAHVKTCTLAGYRVLADAITSYAYESEAAMFPREVKCLIVAGAEDAAAPVERLRDVAGRIEGAGFVVMEAGHLPPMQREGEFGEVAVEFLR</sequence>
<dbReference type="SUPFAM" id="SSF53474">
    <property type="entry name" value="alpha/beta-Hydrolases"/>
    <property type="match status" value="1"/>
</dbReference>
<accession>A0A4U0UFC1</accession>
<comment type="caution">
    <text evidence="2">The sequence shown here is derived from an EMBL/GenBank/DDBJ whole genome shotgun (WGS) entry which is preliminary data.</text>
</comment>
<dbReference type="OrthoDB" id="190201at2759"/>
<dbReference type="Gene3D" id="3.40.50.1820">
    <property type="entry name" value="alpha/beta hydrolase"/>
    <property type="match status" value="1"/>
</dbReference>
<dbReference type="PANTHER" id="PTHR43798:SF33">
    <property type="entry name" value="HYDROLASE, PUTATIVE (AFU_ORTHOLOGUE AFUA_2G14860)-RELATED"/>
    <property type="match status" value="1"/>
</dbReference>
<protein>
    <recommendedName>
        <fullName evidence="1">AB hydrolase-1 domain-containing protein</fullName>
    </recommendedName>
</protein>
<proteinExistence type="predicted"/>
<keyword evidence="3" id="KW-1185">Reference proteome</keyword>
<dbReference type="Pfam" id="PF00561">
    <property type="entry name" value="Abhydrolase_1"/>
    <property type="match status" value="1"/>
</dbReference>
<evidence type="ECO:0000259" key="1">
    <source>
        <dbReference type="Pfam" id="PF00561"/>
    </source>
</evidence>
<organism evidence="2 3">
    <name type="scientific">Salinomyces thailandicus</name>
    <dbReference type="NCBI Taxonomy" id="706561"/>
    <lineage>
        <taxon>Eukaryota</taxon>
        <taxon>Fungi</taxon>
        <taxon>Dikarya</taxon>
        <taxon>Ascomycota</taxon>
        <taxon>Pezizomycotina</taxon>
        <taxon>Dothideomycetes</taxon>
        <taxon>Dothideomycetidae</taxon>
        <taxon>Mycosphaerellales</taxon>
        <taxon>Teratosphaeriaceae</taxon>
        <taxon>Salinomyces</taxon>
    </lineage>
</organism>
<dbReference type="PANTHER" id="PTHR43798">
    <property type="entry name" value="MONOACYLGLYCEROL LIPASE"/>
    <property type="match status" value="1"/>
</dbReference>
<dbReference type="Proteomes" id="UP000308549">
    <property type="component" value="Unassembled WGS sequence"/>
</dbReference>